<sequence length="90" mass="10363">MNNQKVVVYISDANNDCKQLLSQLDYCQIDYETKNITQHKDHMEQLQENGIFGTPATFVNDRLILGRQINTIKYELGLKQHESYGRASNG</sequence>
<dbReference type="SUPFAM" id="SSF52833">
    <property type="entry name" value="Thioredoxin-like"/>
    <property type="match status" value="1"/>
</dbReference>
<keyword evidence="3" id="KW-1185">Reference proteome</keyword>
<dbReference type="Proteomes" id="UP001501459">
    <property type="component" value="Unassembled WGS sequence"/>
</dbReference>
<evidence type="ECO:0000259" key="1">
    <source>
        <dbReference type="Pfam" id="PF00462"/>
    </source>
</evidence>
<dbReference type="Gene3D" id="3.40.30.10">
    <property type="entry name" value="Glutaredoxin"/>
    <property type="match status" value="1"/>
</dbReference>
<feature type="domain" description="Glutaredoxin" evidence="1">
    <location>
        <begin position="6"/>
        <end position="64"/>
    </location>
</feature>
<dbReference type="InterPro" id="IPR036249">
    <property type="entry name" value="Thioredoxin-like_sf"/>
</dbReference>
<evidence type="ECO:0000313" key="3">
    <source>
        <dbReference type="Proteomes" id="UP001501459"/>
    </source>
</evidence>
<dbReference type="Pfam" id="PF00462">
    <property type="entry name" value="Glutaredoxin"/>
    <property type="match status" value="1"/>
</dbReference>
<comment type="caution">
    <text evidence="2">The sequence shown here is derived from an EMBL/GenBank/DDBJ whole genome shotgun (WGS) entry which is preliminary data.</text>
</comment>
<dbReference type="PROSITE" id="PS51354">
    <property type="entry name" value="GLUTAREDOXIN_2"/>
    <property type="match status" value="1"/>
</dbReference>
<dbReference type="EMBL" id="BAAADM010000008">
    <property type="protein sequence ID" value="GAA0431554.1"/>
    <property type="molecule type" value="Genomic_DNA"/>
</dbReference>
<reference evidence="2 3" key="1">
    <citation type="journal article" date="2019" name="Int. J. Syst. Evol. Microbiol.">
        <title>The Global Catalogue of Microorganisms (GCM) 10K type strain sequencing project: providing services to taxonomists for standard genome sequencing and annotation.</title>
        <authorList>
            <consortium name="The Broad Institute Genomics Platform"/>
            <consortium name="The Broad Institute Genome Sequencing Center for Infectious Disease"/>
            <person name="Wu L."/>
            <person name="Ma J."/>
        </authorList>
    </citation>
    <scope>NUCLEOTIDE SEQUENCE [LARGE SCALE GENOMIC DNA]</scope>
    <source>
        <strain evidence="2 3">JCM 12149</strain>
    </source>
</reference>
<organism evidence="2 3">
    <name type="scientific">Lentibacillus halophilus</name>
    <dbReference type="NCBI Taxonomy" id="295065"/>
    <lineage>
        <taxon>Bacteria</taxon>
        <taxon>Bacillati</taxon>
        <taxon>Bacillota</taxon>
        <taxon>Bacilli</taxon>
        <taxon>Bacillales</taxon>
        <taxon>Bacillaceae</taxon>
        <taxon>Lentibacillus</taxon>
    </lineage>
</organism>
<evidence type="ECO:0000313" key="2">
    <source>
        <dbReference type="EMBL" id="GAA0431554.1"/>
    </source>
</evidence>
<name>A0ABN0Z3I6_9BACI</name>
<dbReference type="InterPro" id="IPR002109">
    <property type="entry name" value="Glutaredoxin"/>
</dbReference>
<protein>
    <recommendedName>
        <fullName evidence="1">Glutaredoxin domain-containing protein</fullName>
    </recommendedName>
</protein>
<dbReference type="RefSeq" id="WP_343750989.1">
    <property type="nucleotide sequence ID" value="NZ_BAAADM010000008.1"/>
</dbReference>
<proteinExistence type="predicted"/>
<accession>A0ABN0Z3I6</accession>
<gene>
    <name evidence="2" type="ORF">GCM10008983_05160</name>
</gene>